<keyword evidence="7" id="KW-1185">Reference proteome</keyword>
<dbReference type="InterPro" id="IPR000514">
    <property type="entry name" value="Glyco_hydro_39"/>
</dbReference>
<reference evidence="6 7" key="1">
    <citation type="submission" date="2018-10" db="EMBL/GenBank/DDBJ databases">
        <title>Genomic Encyclopedia of Archaeal and Bacterial Type Strains, Phase II (KMG-II): from individual species to whole genera.</title>
        <authorList>
            <person name="Goeker M."/>
        </authorList>
    </citation>
    <scope>NUCLEOTIDE SEQUENCE [LARGE SCALE GENOMIC DNA]</scope>
    <source>
        <strain evidence="6 7">DSM 18602</strain>
    </source>
</reference>
<comment type="similarity">
    <text evidence="1">Belongs to the glycosyl hydrolase 39 family.</text>
</comment>
<feature type="domain" description="Glycosyl hydrolases family 39 N-terminal catalytic" evidence="5">
    <location>
        <begin position="2"/>
        <end position="447"/>
    </location>
</feature>
<dbReference type="Pfam" id="PF01229">
    <property type="entry name" value="Glyco_hydro_39"/>
    <property type="match status" value="1"/>
</dbReference>
<dbReference type="Gene3D" id="2.60.40.1500">
    <property type="entry name" value="Glycosyl hydrolase domain, family 39"/>
    <property type="match status" value="1"/>
</dbReference>
<dbReference type="GO" id="GO:0004553">
    <property type="term" value="F:hydrolase activity, hydrolyzing O-glycosyl compounds"/>
    <property type="evidence" value="ECO:0007669"/>
    <property type="project" value="InterPro"/>
</dbReference>
<dbReference type="EMBL" id="RBKU01000001">
    <property type="protein sequence ID" value="RKR81035.1"/>
    <property type="molecule type" value="Genomic_DNA"/>
</dbReference>
<evidence type="ECO:0000259" key="5">
    <source>
        <dbReference type="Pfam" id="PF01229"/>
    </source>
</evidence>
<keyword evidence="3" id="KW-0326">Glycosidase</keyword>
<evidence type="ECO:0000256" key="1">
    <source>
        <dbReference type="ARBA" id="ARBA00008875"/>
    </source>
</evidence>
<evidence type="ECO:0000256" key="3">
    <source>
        <dbReference type="ARBA" id="ARBA00023295"/>
    </source>
</evidence>
<dbReference type="PROSITE" id="PS01027">
    <property type="entry name" value="GLYCOSYL_HYDROL_F39"/>
    <property type="match status" value="1"/>
</dbReference>
<dbReference type="Proteomes" id="UP000268007">
    <property type="component" value="Unassembled WGS sequence"/>
</dbReference>
<dbReference type="InterPro" id="IPR051923">
    <property type="entry name" value="Glycosyl_Hydrolase_39"/>
</dbReference>
<dbReference type="PANTHER" id="PTHR12631">
    <property type="entry name" value="ALPHA-L-IDURONIDASE"/>
    <property type="match status" value="1"/>
</dbReference>
<dbReference type="Gene3D" id="3.20.20.80">
    <property type="entry name" value="Glycosidases"/>
    <property type="match status" value="1"/>
</dbReference>
<evidence type="ECO:0000313" key="6">
    <source>
        <dbReference type="EMBL" id="RKR81035.1"/>
    </source>
</evidence>
<evidence type="ECO:0000256" key="4">
    <source>
        <dbReference type="PIRSR" id="PIRSR600514-1"/>
    </source>
</evidence>
<comment type="caution">
    <text evidence="6">The sequence shown here is derived from an EMBL/GenBank/DDBJ whole genome shotgun (WGS) entry which is preliminary data.</text>
</comment>
<feature type="active site" description="Proton donor" evidence="4">
    <location>
        <position position="145"/>
    </location>
</feature>
<dbReference type="SUPFAM" id="SSF51445">
    <property type="entry name" value="(Trans)glycosidases"/>
    <property type="match status" value="1"/>
</dbReference>
<dbReference type="GO" id="GO:0005975">
    <property type="term" value="P:carbohydrate metabolic process"/>
    <property type="evidence" value="ECO:0007669"/>
    <property type="project" value="InterPro"/>
</dbReference>
<protein>
    <submittedName>
        <fullName evidence="6">Xylan 1,4-beta-xylosidase</fullName>
    </submittedName>
</protein>
<evidence type="ECO:0000313" key="7">
    <source>
        <dbReference type="Proteomes" id="UP000268007"/>
    </source>
</evidence>
<dbReference type="PANTHER" id="PTHR12631:SF10">
    <property type="entry name" value="BETA-XYLOSIDASE-LIKE PROTEIN-RELATED"/>
    <property type="match status" value="1"/>
</dbReference>
<accession>A0A495IWH0</accession>
<dbReference type="InterPro" id="IPR049166">
    <property type="entry name" value="GH39_cat"/>
</dbReference>
<dbReference type="InterPro" id="IPR049165">
    <property type="entry name" value="GH39_as"/>
</dbReference>
<name>A0A495IWH0_9SPHI</name>
<dbReference type="AlphaFoldDB" id="A0A495IWH0"/>
<sequence length="488" mass="55793">MLNHSYRQCVGAGRATEGLRADWQRQLKYIKEECGFEYIRFHGLLGDDMGVYTEDKQGSAIYNWQYIDELFDYLLSIRMKPFVELGFMPAGLASGKQTVFWWKGNITPPKDYYKWDGLIKKLIEHWTERYGHTEVASWYFEVWNEPNLKNLFFSGDQPDYFKLYQRTATAIKAISNDYRVGGPATAGNAWIIEMINFCADSKTPIDFISTHDYGVKQGFLDQSGDIGVIVSQNKAAVYGSMINTKKLIQASVMPNLELHYTEWSSSYTPTDPIHDTYYQAAYILDKIKHASKYVNSMSYWTFTDIFEELGPRSTPFHGGFGLLNYQNIKKPAFYAYQFLNKLGNIELKSKDTSAIACKSANGDVQILMWDFTITHPGDSVNDQIYYKRDNPSKGIEPVKINVSHLARGQYQLDVYKVGYRINDAYSTYFDMQLPSQLSKGQVAAINQKNSGAPIITSKINVAITGSFKAELPMRENDVYLVTLQRLKN</sequence>
<dbReference type="PRINTS" id="PR00745">
    <property type="entry name" value="GLHYDRLASE39"/>
</dbReference>
<keyword evidence="2" id="KW-0378">Hydrolase</keyword>
<proteinExistence type="inferred from homology"/>
<dbReference type="InterPro" id="IPR017853">
    <property type="entry name" value="GH"/>
</dbReference>
<evidence type="ECO:0000256" key="2">
    <source>
        <dbReference type="ARBA" id="ARBA00022801"/>
    </source>
</evidence>
<dbReference type="SUPFAM" id="SSF51011">
    <property type="entry name" value="Glycosyl hydrolase domain"/>
    <property type="match status" value="1"/>
</dbReference>
<organism evidence="6 7">
    <name type="scientific">Mucilaginibacter gracilis</name>
    <dbReference type="NCBI Taxonomy" id="423350"/>
    <lineage>
        <taxon>Bacteria</taxon>
        <taxon>Pseudomonadati</taxon>
        <taxon>Bacteroidota</taxon>
        <taxon>Sphingobacteriia</taxon>
        <taxon>Sphingobacteriales</taxon>
        <taxon>Sphingobacteriaceae</taxon>
        <taxon>Mucilaginibacter</taxon>
    </lineage>
</organism>
<gene>
    <name evidence="6" type="ORF">BDD43_1178</name>
</gene>